<dbReference type="GO" id="GO:0005794">
    <property type="term" value="C:Golgi apparatus"/>
    <property type="evidence" value="ECO:0007669"/>
    <property type="project" value="TreeGrafter"/>
</dbReference>
<dbReference type="Pfam" id="PF00082">
    <property type="entry name" value="Peptidase_S8"/>
    <property type="match status" value="1"/>
</dbReference>
<accession>A0A5E4PK15</accession>
<evidence type="ECO:0000259" key="7">
    <source>
        <dbReference type="Pfam" id="PF00082"/>
    </source>
</evidence>
<protein>
    <submittedName>
        <fullName evidence="10">Uncharacterized protein</fullName>
    </submittedName>
</protein>
<dbReference type="InterPro" id="IPR022398">
    <property type="entry name" value="Peptidase_S8_His-AS"/>
</dbReference>
<gene>
    <name evidence="10" type="ORF">LSINAPIS_LOCUS81</name>
</gene>
<evidence type="ECO:0000313" key="11">
    <source>
        <dbReference type="Proteomes" id="UP000324832"/>
    </source>
</evidence>
<dbReference type="PRINTS" id="PR00723">
    <property type="entry name" value="SUBTILISIN"/>
</dbReference>
<keyword evidence="4" id="KW-0720">Serine protease</keyword>
<dbReference type="PANTHER" id="PTHR43806">
    <property type="entry name" value="PEPTIDASE S8"/>
    <property type="match status" value="1"/>
</dbReference>
<dbReference type="InterPro" id="IPR050131">
    <property type="entry name" value="Peptidase_S8_subtilisin-like"/>
</dbReference>
<evidence type="ECO:0000256" key="3">
    <source>
        <dbReference type="ARBA" id="ARBA00022801"/>
    </source>
</evidence>
<comment type="similarity">
    <text evidence="1 5">Belongs to the peptidase S8 family.</text>
</comment>
<sequence>MAYDLKERFSKPPKYYKILDPGAYQFEEGHLAKPNKVPFLSKTPRITGIRNKIWTHTIYGIKDAYKIPNCTAMMSKIERFPHHIKNSGHIEELICACEDPNICECETTEGISIFPDVNCQGKKPRKIFIGATFSANVNFKNKRKYEPQFYNATVKYSTDYYKGCKWSKRGLRACTQTIETSPGPAYYTLKQEPTFEHMCAERVRAYKRKTSKQLRFIEMVQHRNIIDNLPGPGSYSPKLPEDPGVLKPGPKSQRFLTYENKNSPGPAEYSIKRDFDAYSPPVKLCHARLPASAPFGVNAIRFKPRKEEGPSPATYDSIFNPCKIIRCTKAPFLISTKRFKEDKLSDDEENYIDNIDFSSYLQSVKEGKETYTPMWQFKSKTVRMKPLKKSLDEPSPADFPQPSIKVNRNPNAQQSAPFYSSAGRFRPWYNWVSIHGKENTPGPGYYDCNLPKCYPAVNRGPLFRARRFCSNGFNNPAPNEYKVENGVKQILADGTILCNSSTTNNVQYDFKSNIISSEYIITYKGYFTKKSRESYVAAALNNAGVNNWTILQRENPAKEYPSDFDVIFLNTDAREALGALRDHPAVRRVTVQRQVQRTIKYIPENESFSSRKLLRTVPRQITSVLKADVLWSLGVTGEGIRVAVFDTGLSRDHSHFGRIRERTDWTGEKTLDDALGHGTFVAGVIASRADCLGFAPDSDLYIFRVFTDNQVSYTSWFLDAFNYAIMKKIDVLNLSIGGPDFMDHPFVDKVWELTANKVIMVSAIGNDGPLYGTLNNPADQMDVIGVGGIGFDDRIAKFSSRGMTTWELPNGHVNITVESFDESFQQKTRNTSLMLPIRARVIPVPVRSRRLIWDQFHSLRYPGGYFPRDDLRAKHDPLDWHADHIHTNFRDMYRRLREHGYYVEVLGSPVTCINTSLYGALLLVDPEDEYFPEEMAALKKAVDSGWIPETGGANVPALNDLLSMFQVALGDRVFEGTFKLGGHSMYYASGTHIHSFPEHGVLVTAKLQDQGHQIMSGEKPSSGAGSGSAEIVDVPILGLLQTDGEARDYTNDTLEHPKGGRLVVYGDSSCLESGTAKPCHWLLLAALQYALVGHLPSSLKEAAASKQHRDVHIIPSGMVLSLDH</sequence>
<dbReference type="GO" id="GO:0004252">
    <property type="term" value="F:serine-type endopeptidase activity"/>
    <property type="evidence" value="ECO:0007669"/>
    <property type="project" value="InterPro"/>
</dbReference>
<proteinExistence type="inferred from homology"/>
<dbReference type="PROSITE" id="PS51892">
    <property type="entry name" value="SUBTILASE"/>
    <property type="match status" value="1"/>
</dbReference>
<dbReference type="PANTHER" id="PTHR43806:SF7">
    <property type="entry name" value="MEMBRANE-BOUND TRANSCRIPTION FACTOR SITE-1 PROTEASE"/>
    <property type="match status" value="1"/>
</dbReference>
<dbReference type="Proteomes" id="UP000324832">
    <property type="component" value="Unassembled WGS sequence"/>
</dbReference>
<dbReference type="Pfam" id="PF23090">
    <property type="entry name" value="MBTPS1_4th"/>
    <property type="match status" value="2"/>
</dbReference>
<evidence type="ECO:0000256" key="1">
    <source>
        <dbReference type="ARBA" id="ARBA00011073"/>
    </source>
</evidence>
<dbReference type="Pfam" id="PF23001">
    <property type="entry name" value="MBTP1_N"/>
    <property type="match status" value="1"/>
</dbReference>
<dbReference type="InterPro" id="IPR057032">
    <property type="entry name" value="MBTPS1_4th"/>
</dbReference>
<dbReference type="AlphaFoldDB" id="A0A5E4PK15"/>
<dbReference type="GO" id="GO:0006508">
    <property type="term" value="P:proteolysis"/>
    <property type="evidence" value="ECO:0007669"/>
    <property type="project" value="UniProtKB-KW"/>
</dbReference>
<feature type="region of interest" description="Disordered" evidence="6">
    <location>
        <begin position="388"/>
        <end position="412"/>
    </location>
</feature>
<dbReference type="SUPFAM" id="SSF52743">
    <property type="entry name" value="Subtilisin-like"/>
    <property type="match status" value="1"/>
</dbReference>
<evidence type="ECO:0000256" key="2">
    <source>
        <dbReference type="ARBA" id="ARBA00022670"/>
    </source>
</evidence>
<dbReference type="InterPro" id="IPR000209">
    <property type="entry name" value="Peptidase_S8/S53_dom"/>
</dbReference>
<comment type="caution">
    <text evidence="5">Lacks conserved residue(s) required for the propagation of feature annotation.</text>
</comment>
<evidence type="ECO:0000259" key="9">
    <source>
        <dbReference type="Pfam" id="PF23090"/>
    </source>
</evidence>
<feature type="domain" description="MBTPS1 fourth" evidence="9">
    <location>
        <begin position="944"/>
        <end position="1100"/>
    </location>
</feature>
<evidence type="ECO:0000313" key="10">
    <source>
        <dbReference type="EMBL" id="VVC86220.1"/>
    </source>
</evidence>
<organism evidence="10 11">
    <name type="scientific">Leptidea sinapis</name>
    <dbReference type="NCBI Taxonomy" id="189913"/>
    <lineage>
        <taxon>Eukaryota</taxon>
        <taxon>Metazoa</taxon>
        <taxon>Ecdysozoa</taxon>
        <taxon>Arthropoda</taxon>
        <taxon>Hexapoda</taxon>
        <taxon>Insecta</taxon>
        <taxon>Pterygota</taxon>
        <taxon>Neoptera</taxon>
        <taxon>Endopterygota</taxon>
        <taxon>Lepidoptera</taxon>
        <taxon>Glossata</taxon>
        <taxon>Ditrysia</taxon>
        <taxon>Papilionoidea</taxon>
        <taxon>Pieridae</taxon>
        <taxon>Dismorphiinae</taxon>
        <taxon>Leptidea</taxon>
    </lineage>
</organism>
<evidence type="ECO:0000259" key="8">
    <source>
        <dbReference type="Pfam" id="PF23001"/>
    </source>
</evidence>
<feature type="domain" description="Peptidase S8/S53" evidence="7">
    <location>
        <begin position="637"/>
        <end position="805"/>
    </location>
</feature>
<reference evidence="10 11" key="1">
    <citation type="submission" date="2017-07" db="EMBL/GenBank/DDBJ databases">
        <authorList>
            <person name="Talla V."/>
            <person name="Backstrom N."/>
        </authorList>
    </citation>
    <scope>NUCLEOTIDE SEQUENCE [LARGE SCALE GENOMIC DNA]</scope>
</reference>
<evidence type="ECO:0000256" key="5">
    <source>
        <dbReference type="PROSITE-ProRule" id="PRU01240"/>
    </source>
</evidence>
<dbReference type="InterPro" id="IPR036852">
    <property type="entry name" value="Peptidase_S8/S53_dom_sf"/>
</dbReference>
<keyword evidence="3" id="KW-0378">Hydrolase</keyword>
<dbReference type="PROSITE" id="PS00137">
    <property type="entry name" value="SUBTILASE_HIS"/>
    <property type="match status" value="1"/>
</dbReference>
<dbReference type="InterPro" id="IPR015500">
    <property type="entry name" value="Peptidase_S8_subtilisin-rel"/>
</dbReference>
<dbReference type="Gene3D" id="3.40.50.200">
    <property type="entry name" value="Peptidase S8/S53 domain"/>
    <property type="match status" value="1"/>
</dbReference>
<keyword evidence="2" id="KW-0645">Protease</keyword>
<name>A0A5E4PK15_9NEOP</name>
<evidence type="ECO:0000256" key="4">
    <source>
        <dbReference type="ARBA" id="ARBA00022825"/>
    </source>
</evidence>
<evidence type="ECO:0000256" key="6">
    <source>
        <dbReference type="SAM" id="MobiDB-lite"/>
    </source>
</evidence>
<dbReference type="InterPro" id="IPR055143">
    <property type="entry name" value="MBTP1_N"/>
</dbReference>
<dbReference type="EMBL" id="FZQP02000002">
    <property type="protein sequence ID" value="VVC86220.1"/>
    <property type="molecule type" value="Genomic_DNA"/>
</dbReference>
<feature type="domain" description="Membrane-bound transcription factor site-1 protease-like N-terminal" evidence="8">
    <location>
        <begin position="515"/>
        <end position="593"/>
    </location>
</feature>
<feature type="domain" description="MBTPS1 fourth" evidence="9">
    <location>
        <begin position="845"/>
        <end position="942"/>
    </location>
</feature>
<keyword evidence="11" id="KW-1185">Reference proteome</keyword>